<dbReference type="InterPro" id="IPR002126">
    <property type="entry name" value="Cadherin-like_dom"/>
</dbReference>
<evidence type="ECO:0000256" key="2">
    <source>
        <dbReference type="ARBA" id="ARBA00022692"/>
    </source>
</evidence>
<evidence type="ECO:0000256" key="4">
    <source>
        <dbReference type="ARBA" id="ARBA00023180"/>
    </source>
</evidence>
<dbReference type="InterPro" id="IPR050174">
    <property type="entry name" value="Protocadherin/Cadherin-CA"/>
</dbReference>
<evidence type="ECO:0000313" key="9">
    <source>
        <dbReference type="EMBL" id="GFO22236.1"/>
    </source>
</evidence>
<evidence type="ECO:0000256" key="3">
    <source>
        <dbReference type="ARBA" id="ARBA00022989"/>
    </source>
</evidence>
<dbReference type="PROSITE" id="PS50268">
    <property type="entry name" value="CADHERIN_2"/>
    <property type="match status" value="1"/>
</dbReference>
<feature type="compositionally biased region" description="Polar residues" evidence="6">
    <location>
        <begin position="394"/>
        <end position="403"/>
    </location>
</feature>
<comment type="caution">
    <text evidence="9">The sequence shown here is derived from an EMBL/GenBank/DDBJ whole genome shotgun (WGS) entry which is preliminary data.</text>
</comment>
<keyword evidence="7" id="KW-0472">Membrane</keyword>
<evidence type="ECO:0000256" key="5">
    <source>
        <dbReference type="PROSITE-ProRule" id="PRU00043"/>
    </source>
</evidence>
<dbReference type="SUPFAM" id="SSF49313">
    <property type="entry name" value="Cadherin-like"/>
    <property type="match status" value="2"/>
</dbReference>
<comment type="subcellular location">
    <subcellularLocation>
        <location evidence="1">Membrane</location>
        <topology evidence="1">Single-pass membrane protein</topology>
    </subcellularLocation>
</comment>
<dbReference type="PANTHER" id="PTHR24028:SF146">
    <property type="entry name" value="CADHERIN 96CB, ISOFORM D-RELATED"/>
    <property type="match status" value="1"/>
</dbReference>
<name>A0AAV4BP53_9GAST</name>
<keyword evidence="2 7" id="KW-0812">Transmembrane</keyword>
<dbReference type="CDD" id="cd11304">
    <property type="entry name" value="Cadherin_repeat"/>
    <property type="match status" value="1"/>
</dbReference>
<evidence type="ECO:0000259" key="8">
    <source>
        <dbReference type="PROSITE" id="PS50268"/>
    </source>
</evidence>
<protein>
    <recommendedName>
        <fullName evidence="8">Cadherin domain-containing protein</fullName>
    </recommendedName>
</protein>
<feature type="transmembrane region" description="Helical" evidence="7">
    <location>
        <begin position="288"/>
        <end position="313"/>
    </location>
</feature>
<reference evidence="9 10" key="1">
    <citation type="journal article" date="2021" name="Elife">
        <title>Chloroplast acquisition without the gene transfer in kleptoplastic sea slugs, Plakobranchus ocellatus.</title>
        <authorList>
            <person name="Maeda T."/>
            <person name="Takahashi S."/>
            <person name="Yoshida T."/>
            <person name="Shimamura S."/>
            <person name="Takaki Y."/>
            <person name="Nagai Y."/>
            <person name="Toyoda A."/>
            <person name="Suzuki Y."/>
            <person name="Arimoto A."/>
            <person name="Ishii H."/>
            <person name="Satoh N."/>
            <person name="Nishiyama T."/>
            <person name="Hasebe M."/>
            <person name="Maruyama T."/>
            <person name="Minagawa J."/>
            <person name="Obokata J."/>
            <person name="Shigenobu S."/>
        </authorList>
    </citation>
    <scope>NUCLEOTIDE SEQUENCE [LARGE SCALE GENOMIC DNA]</scope>
</reference>
<sequence length="614" mass="67644">MSGTDNQVSITFARSPDIEEIAEISTSIVGSLVFSLRRLAVDPDLTGQIINYALEPVNGDLIDGRNYFKITDDNSYIVLYQAIDVDEISSTGSTTFGLNISATDVGTPLPLTSFASLTITVLDADDQGPVFKYSRCHKINGYCTKPYYQAVVRCGYVGPLHLYPGPIHAEDRDTQNHSIIYNITNVTPKKFADKFEISRKTGEIVVVKPSCAFEATEILLTITATENSSLQNFERATIQIDLLANSANSLKNTANNEVVHSGRNHILFPHESQQVVETNYQRSSSLNLFPFITFLILFVAFTVVGAIVTYVWIRLSAARKKRKKSNVGKSNSKRVKESEKEASECPLCQSVRCTGHLDGITCFRTCSAKSNDAVLSDKGVNGKILPPHLDNHCTDSTTLTSQEGYRVSKTPMPHARKAVNSGAKNRSMCSSTSSSSSSHRSATGSQPRKTQSKSTSTRMPPAFVPTAITASNGYCRGGLYKGCGGNVELRPNPAMYGKGHDLPCHQGEEKLVLPSEFSLREGQVHSSPGTDNGGDNTSHNSKSKVSNGKDRKGKVNDKETARREDHSDESDQNNYEGRSLQWRLREKLSTILPPFLRFENQRVRFDDRNIWAFD</sequence>
<feature type="region of interest" description="Disordered" evidence="6">
    <location>
        <begin position="386"/>
        <end position="464"/>
    </location>
</feature>
<gene>
    <name evidence="9" type="ORF">PoB_004874100</name>
</gene>
<dbReference type="EMBL" id="BLXT01005342">
    <property type="protein sequence ID" value="GFO22236.1"/>
    <property type="molecule type" value="Genomic_DNA"/>
</dbReference>
<evidence type="ECO:0000256" key="1">
    <source>
        <dbReference type="ARBA" id="ARBA00004167"/>
    </source>
</evidence>
<keyword evidence="4" id="KW-0325">Glycoprotein</keyword>
<feature type="domain" description="Cadherin" evidence="8">
    <location>
        <begin position="18"/>
        <end position="131"/>
    </location>
</feature>
<dbReference type="InterPro" id="IPR015919">
    <property type="entry name" value="Cadherin-like_sf"/>
</dbReference>
<dbReference type="PANTHER" id="PTHR24028">
    <property type="entry name" value="CADHERIN-87A"/>
    <property type="match status" value="1"/>
</dbReference>
<dbReference type="GO" id="GO:0007156">
    <property type="term" value="P:homophilic cell adhesion via plasma membrane adhesion molecules"/>
    <property type="evidence" value="ECO:0007669"/>
    <property type="project" value="InterPro"/>
</dbReference>
<feature type="region of interest" description="Disordered" evidence="6">
    <location>
        <begin position="520"/>
        <end position="576"/>
    </location>
</feature>
<dbReference type="SMART" id="SM00112">
    <property type="entry name" value="CA"/>
    <property type="match status" value="2"/>
</dbReference>
<dbReference type="Gene3D" id="2.60.40.60">
    <property type="entry name" value="Cadherins"/>
    <property type="match status" value="2"/>
</dbReference>
<organism evidence="9 10">
    <name type="scientific">Plakobranchus ocellatus</name>
    <dbReference type="NCBI Taxonomy" id="259542"/>
    <lineage>
        <taxon>Eukaryota</taxon>
        <taxon>Metazoa</taxon>
        <taxon>Spiralia</taxon>
        <taxon>Lophotrochozoa</taxon>
        <taxon>Mollusca</taxon>
        <taxon>Gastropoda</taxon>
        <taxon>Heterobranchia</taxon>
        <taxon>Euthyneura</taxon>
        <taxon>Panpulmonata</taxon>
        <taxon>Sacoglossa</taxon>
        <taxon>Placobranchoidea</taxon>
        <taxon>Plakobranchidae</taxon>
        <taxon>Plakobranchus</taxon>
    </lineage>
</organism>
<feature type="compositionally biased region" description="Polar residues" evidence="6">
    <location>
        <begin position="446"/>
        <end position="458"/>
    </location>
</feature>
<accession>A0AAV4BP53</accession>
<feature type="compositionally biased region" description="Polar residues" evidence="6">
    <location>
        <begin position="524"/>
        <end position="546"/>
    </location>
</feature>
<proteinExistence type="predicted"/>
<keyword evidence="5" id="KW-0106">Calcium</keyword>
<evidence type="ECO:0000256" key="6">
    <source>
        <dbReference type="SAM" id="MobiDB-lite"/>
    </source>
</evidence>
<evidence type="ECO:0000256" key="7">
    <source>
        <dbReference type="SAM" id="Phobius"/>
    </source>
</evidence>
<feature type="compositionally biased region" description="Low complexity" evidence="6">
    <location>
        <begin position="427"/>
        <end position="445"/>
    </location>
</feature>
<keyword evidence="10" id="KW-1185">Reference proteome</keyword>
<feature type="compositionally biased region" description="Basic and acidic residues" evidence="6">
    <location>
        <begin position="547"/>
        <end position="566"/>
    </location>
</feature>
<dbReference type="AlphaFoldDB" id="A0AAV4BP53"/>
<dbReference type="GO" id="GO:0005886">
    <property type="term" value="C:plasma membrane"/>
    <property type="evidence" value="ECO:0007669"/>
    <property type="project" value="TreeGrafter"/>
</dbReference>
<evidence type="ECO:0000313" key="10">
    <source>
        <dbReference type="Proteomes" id="UP000735302"/>
    </source>
</evidence>
<dbReference type="Proteomes" id="UP000735302">
    <property type="component" value="Unassembled WGS sequence"/>
</dbReference>
<keyword evidence="3 7" id="KW-1133">Transmembrane helix</keyword>
<dbReference type="GO" id="GO:0005509">
    <property type="term" value="F:calcium ion binding"/>
    <property type="evidence" value="ECO:0007669"/>
    <property type="project" value="UniProtKB-UniRule"/>
</dbReference>